<keyword evidence="3" id="KW-1185">Reference proteome</keyword>
<protein>
    <submittedName>
        <fullName evidence="2">Uncharacterized protein</fullName>
    </submittedName>
</protein>
<dbReference type="InParanoid" id="A0A804QRT3"/>
<reference evidence="2" key="2">
    <citation type="submission" date="2019-07" db="EMBL/GenBank/DDBJ databases">
        <authorList>
            <person name="Seetharam A."/>
            <person name="Woodhouse M."/>
            <person name="Cannon E."/>
        </authorList>
    </citation>
    <scope>NUCLEOTIDE SEQUENCE [LARGE SCALE GENOMIC DNA]</scope>
    <source>
        <strain evidence="2">cv. B73</strain>
    </source>
</reference>
<accession>A0A804QRT3</accession>
<feature type="compositionally biased region" description="Basic and acidic residues" evidence="1">
    <location>
        <begin position="25"/>
        <end position="34"/>
    </location>
</feature>
<reference evidence="3" key="1">
    <citation type="journal article" date="2009" name="Science">
        <title>The B73 maize genome: complexity, diversity, and dynamics.</title>
        <authorList>
            <person name="Schnable P.S."/>
            <person name="Ware D."/>
            <person name="Fulton R.S."/>
            <person name="Stein J.C."/>
            <person name="Wei F."/>
            <person name="Pasternak S."/>
            <person name="Liang C."/>
            <person name="Zhang J."/>
            <person name="Fulton L."/>
            <person name="Graves T.A."/>
            <person name="Minx P."/>
            <person name="Reily A.D."/>
            <person name="Courtney L."/>
            <person name="Kruchowski S.S."/>
            <person name="Tomlinson C."/>
            <person name="Strong C."/>
            <person name="Delehaunty K."/>
            <person name="Fronick C."/>
            <person name="Courtney B."/>
            <person name="Rock S.M."/>
            <person name="Belter E."/>
            <person name="Du F."/>
            <person name="Kim K."/>
            <person name="Abbott R.M."/>
            <person name="Cotton M."/>
            <person name="Levy A."/>
            <person name="Marchetto P."/>
            <person name="Ochoa K."/>
            <person name="Jackson S.M."/>
            <person name="Gillam B."/>
            <person name="Chen W."/>
            <person name="Yan L."/>
            <person name="Higginbotham J."/>
            <person name="Cardenas M."/>
            <person name="Waligorski J."/>
            <person name="Applebaum E."/>
            <person name="Phelps L."/>
            <person name="Falcone J."/>
            <person name="Kanchi K."/>
            <person name="Thane T."/>
            <person name="Scimone A."/>
            <person name="Thane N."/>
            <person name="Henke J."/>
            <person name="Wang T."/>
            <person name="Ruppert J."/>
            <person name="Shah N."/>
            <person name="Rotter K."/>
            <person name="Hodges J."/>
            <person name="Ingenthron E."/>
            <person name="Cordes M."/>
            <person name="Kohlberg S."/>
            <person name="Sgro J."/>
            <person name="Delgado B."/>
            <person name="Mead K."/>
            <person name="Chinwalla A."/>
            <person name="Leonard S."/>
            <person name="Crouse K."/>
            <person name="Collura K."/>
            <person name="Kudrna D."/>
            <person name="Currie J."/>
            <person name="He R."/>
            <person name="Angelova A."/>
            <person name="Rajasekar S."/>
            <person name="Mueller T."/>
            <person name="Lomeli R."/>
            <person name="Scara G."/>
            <person name="Ko A."/>
            <person name="Delaney K."/>
            <person name="Wissotski M."/>
            <person name="Lopez G."/>
            <person name="Campos D."/>
            <person name="Braidotti M."/>
            <person name="Ashley E."/>
            <person name="Golser W."/>
            <person name="Kim H."/>
            <person name="Lee S."/>
            <person name="Lin J."/>
            <person name="Dujmic Z."/>
            <person name="Kim W."/>
            <person name="Talag J."/>
            <person name="Zuccolo A."/>
            <person name="Fan C."/>
            <person name="Sebastian A."/>
            <person name="Kramer M."/>
            <person name="Spiegel L."/>
            <person name="Nascimento L."/>
            <person name="Zutavern T."/>
            <person name="Miller B."/>
            <person name="Ambroise C."/>
            <person name="Muller S."/>
            <person name="Spooner W."/>
            <person name="Narechania A."/>
            <person name="Ren L."/>
            <person name="Wei S."/>
            <person name="Kumari S."/>
            <person name="Faga B."/>
            <person name="Levy M.J."/>
            <person name="McMahan L."/>
            <person name="Van Buren P."/>
            <person name="Vaughn M.W."/>
            <person name="Ying K."/>
            <person name="Yeh C.-T."/>
            <person name="Emrich S.J."/>
            <person name="Jia Y."/>
            <person name="Kalyanaraman A."/>
            <person name="Hsia A.-P."/>
            <person name="Barbazuk W.B."/>
            <person name="Baucom R.S."/>
            <person name="Brutnell T.P."/>
            <person name="Carpita N.C."/>
            <person name="Chaparro C."/>
            <person name="Chia J.-M."/>
            <person name="Deragon J.-M."/>
            <person name="Estill J.C."/>
            <person name="Fu Y."/>
            <person name="Jeddeloh J.A."/>
            <person name="Han Y."/>
            <person name="Lee H."/>
            <person name="Li P."/>
            <person name="Lisch D.R."/>
            <person name="Liu S."/>
            <person name="Liu Z."/>
            <person name="Nagel D.H."/>
            <person name="McCann M.C."/>
            <person name="SanMiguel P."/>
            <person name="Myers A.M."/>
            <person name="Nettleton D."/>
            <person name="Nguyen J."/>
            <person name="Penning B.W."/>
            <person name="Ponnala L."/>
            <person name="Schneider K.L."/>
            <person name="Schwartz D.C."/>
            <person name="Sharma A."/>
            <person name="Soderlund C."/>
            <person name="Springer N.M."/>
            <person name="Sun Q."/>
            <person name="Wang H."/>
            <person name="Waterman M."/>
            <person name="Westerman R."/>
            <person name="Wolfgruber T.K."/>
            <person name="Yang L."/>
            <person name="Yu Y."/>
            <person name="Zhang L."/>
            <person name="Zhou S."/>
            <person name="Zhu Q."/>
            <person name="Bennetzen J.L."/>
            <person name="Dawe R.K."/>
            <person name="Jiang J."/>
            <person name="Jiang N."/>
            <person name="Presting G.G."/>
            <person name="Wessler S.R."/>
            <person name="Aluru S."/>
            <person name="Martienssen R.A."/>
            <person name="Clifton S.W."/>
            <person name="McCombie W.R."/>
            <person name="Wing R.A."/>
            <person name="Wilson R.K."/>
        </authorList>
    </citation>
    <scope>NUCLEOTIDE SEQUENCE [LARGE SCALE GENOMIC DNA]</scope>
    <source>
        <strain evidence="3">cv. B73</strain>
    </source>
</reference>
<dbReference type="Proteomes" id="UP000007305">
    <property type="component" value="Chromosome 8"/>
</dbReference>
<name>A0A804QRT3_MAIZE</name>
<feature type="region of interest" description="Disordered" evidence="1">
    <location>
        <begin position="76"/>
        <end position="147"/>
    </location>
</feature>
<evidence type="ECO:0000313" key="2">
    <source>
        <dbReference type="EnsemblPlants" id="Zm00001eb347930_P001"/>
    </source>
</evidence>
<feature type="region of interest" description="Disordered" evidence="1">
    <location>
        <begin position="1"/>
        <end position="58"/>
    </location>
</feature>
<dbReference type="Gramene" id="Zm00001eb347930_T001">
    <property type="protein sequence ID" value="Zm00001eb347930_P001"/>
    <property type="gene ID" value="Zm00001eb347930"/>
</dbReference>
<evidence type="ECO:0000313" key="3">
    <source>
        <dbReference type="Proteomes" id="UP000007305"/>
    </source>
</evidence>
<feature type="compositionally biased region" description="Basic and acidic residues" evidence="1">
    <location>
        <begin position="76"/>
        <end position="95"/>
    </location>
</feature>
<sequence length="147" mass="15828">MALGQGGEAERHGASWRTSSGVEIAEGRAPRPGELETAGNREGLAEKKGTRCWEQGPRLGGARLAAMDGGKLDAAKLEEEEGGTERVPELEKETAIRTPASRGRRKASAEQRMSRTLGAWDKNDAENIQGVSSKHRAGNITPRVQQR</sequence>
<proteinExistence type="predicted"/>
<reference evidence="2" key="3">
    <citation type="submission" date="2021-05" db="UniProtKB">
        <authorList>
            <consortium name="EnsemblPlants"/>
        </authorList>
    </citation>
    <scope>IDENTIFICATION</scope>
    <source>
        <strain evidence="2">cv. B73</strain>
    </source>
</reference>
<evidence type="ECO:0000256" key="1">
    <source>
        <dbReference type="SAM" id="MobiDB-lite"/>
    </source>
</evidence>
<dbReference type="EnsemblPlants" id="Zm00001eb347930_T001">
    <property type="protein sequence ID" value="Zm00001eb347930_P001"/>
    <property type="gene ID" value="Zm00001eb347930"/>
</dbReference>
<organism evidence="2 3">
    <name type="scientific">Zea mays</name>
    <name type="common">Maize</name>
    <dbReference type="NCBI Taxonomy" id="4577"/>
    <lineage>
        <taxon>Eukaryota</taxon>
        <taxon>Viridiplantae</taxon>
        <taxon>Streptophyta</taxon>
        <taxon>Embryophyta</taxon>
        <taxon>Tracheophyta</taxon>
        <taxon>Spermatophyta</taxon>
        <taxon>Magnoliopsida</taxon>
        <taxon>Liliopsida</taxon>
        <taxon>Poales</taxon>
        <taxon>Poaceae</taxon>
        <taxon>PACMAD clade</taxon>
        <taxon>Panicoideae</taxon>
        <taxon>Andropogonodae</taxon>
        <taxon>Andropogoneae</taxon>
        <taxon>Tripsacinae</taxon>
        <taxon>Zea</taxon>
    </lineage>
</organism>
<dbReference type="AlphaFoldDB" id="A0A804QRT3"/>